<name>A0A383VQ25_TETOB</name>
<keyword evidence="10" id="KW-0539">Nucleus</keyword>
<evidence type="ECO:0000313" key="14">
    <source>
        <dbReference type="EMBL" id="SZX66939.1"/>
    </source>
</evidence>
<sequence length="780" mass="83635">MFQCTQVPPSQGAGVPSLADTAAGAATSLKQQVQQQQQAAAPLASLVKAPGVPAAQGSLGDAAAALAPEHFLQPNDTNSSTLTPPPSPVRLKVGTAPRSSVRPSSIAADSQGVLEAQGSIVREIEDSSSSSELRGAAGAMMPGSNGGMLLPGSSAALQPGATSPNMDLPAVSQAGAGQAGPGFPQQSGEQLQKNLQDRQQYIQKQQRWLLFLRHCGLCQQGECQVGHSCSVGKELWAHMSSCSNAKCTYRHCNASRDLVHHYEHSQNVQCPICAPVREYLQRTAAQTGAAGGMPGSAQPTGNMGSPTQQQQAAAAPMASPARTPGSPQQFSEQLQQNLQDEEQYILKKQRWLLFLRHCGLCQQGEDKCQLGHHCSGGKELWTHILSCNKSECTYPHCNYSRDLVHHDKYCQDVQCPICAPVREYLQRTAAQAGAAGGMPGSAQPTGSMASSMQQPQQPAAAAPLASPAQAPGFPQQSSEQLQQNLQDQQQYIQEQQQWLRFLLHCVKHHLGENEGELPPACRAGKELCVHMLSYNNPECTYQRCTDSKALMSTTRSARCGSVAQEVFLASAQRQMIVQCPIYVAVGSAQPIDGRGQRIRRDPDRDQCKQESGCDHKAGANDSRDTQAPGASSSFEFDNGDQRIWWHPDRDQLQQDVDCNYEATAKNSGRDTQAPGASSSCDDRDQMHSRLPDQQLQQKLAQQQRQAADSQVMGRCQATNGHPTAQQQQQPELQGAVAAESSSIQRSSAGGAGWPALLAAVRAGNPLTVDLAELTARVQQL</sequence>
<feature type="region of interest" description="Disordered" evidence="12">
    <location>
        <begin position="123"/>
        <end position="194"/>
    </location>
</feature>
<keyword evidence="6" id="KW-0862">Zinc</keyword>
<dbReference type="GO" id="GO:0004402">
    <property type="term" value="F:histone acetyltransferase activity"/>
    <property type="evidence" value="ECO:0007669"/>
    <property type="project" value="InterPro"/>
</dbReference>
<keyword evidence="3" id="KW-0808">Transferase</keyword>
<keyword evidence="7" id="KW-0156">Chromatin regulator</keyword>
<dbReference type="Proteomes" id="UP000256970">
    <property type="component" value="Unassembled WGS sequence"/>
</dbReference>
<dbReference type="SUPFAM" id="SSF57933">
    <property type="entry name" value="TAZ domain"/>
    <property type="match status" value="2"/>
</dbReference>
<feature type="domain" description="TAZ-type" evidence="13">
    <location>
        <begin position="339"/>
        <end position="421"/>
    </location>
</feature>
<dbReference type="Gene3D" id="1.20.1020.10">
    <property type="entry name" value="TAZ domain"/>
    <property type="match status" value="3"/>
</dbReference>
<evidence type="ECO:0000256" key="2">
    <source>
        <dbReference type="ARBA" id="ARBA00013184"/>
    </source>
</evidence>
<dbReference type="EMBL" id="FNXT01000767">
    <property type="protein sequence ID" value="SZX66939.1"/>
    <property type="molecule type" value="Genomic_DNA"/>
</dbReference>
<protein>
    <recommendedName>
        <fullName evidence="2">histone acetyltransferase</fullName>
        <ecNumber evidence="2">2.3.1.48</ecNumber>
    </recommendedName>
</protein>
<feature type="compositionally biased region" description="Basic and acidic residues" evidence="12">
    <location>
        <begin position="594"/>
        <end position="624"/>
    </location>
</feature>
<evidence type="ECO:0000256" key="7">
    <source>
        <dbReference type="ARBA" id="ARBA00022853"/>
    </source>
</evidence>
<dbReference type="InterPro" id="IPR000197">
    <property type="entry name" value="Znf_TAZ"/>
</dbReference>
<keyword evidence="5" id="KW-0863">Zinc-finger</keyword>
<comment type="subcellular location">
    <subcellularLocation>
        <location evidence="1">Nucleus</location>
    </subcellularLocation>
</comment>
<evidence type="ECO:0000256" key="4">
    <source>
        <dbReference type="ARBA" id="ARBA00022723"/>
    </source>
</evidence>
<dbReference type="InterPro" id="IPR013178">
    <property type="entry name" value="Histone_AcTrfase_Rtt109/CBP"/>
</dbReference>
<dbReference type="Pfam" id="PF02135">
    <property type="entry name" value="zf-TAZ"/>
    <property type="match status" value="2"/>
</dbReference>
<feature type="region of interest" description="Disordered" evidence="12">
    <location>
        <begin position="287"/>
        <end position="334"/>
    </location>
</feature>
<keyword evidence="8" id="KW-0805">Transcription regulation</keyword>
<evidence type="ECO:0000256" key="10">
    <source>
        <dbReference type="ARBA" id="ARBA00023242"/>
    </source>
</evidence>
<feature type="region of interest" description="Disordered" evidence="12">
    <location>
        <begin position="664"/>
        <end position="686"/>
    </location>
</feature>
<dbReference type="InterPro" id="IPR035898">
    <property type="entry name" value="TAZ_dom_sf"/>
</dbReference>
<dbReference type="GO" id="GO:0005634">
    <property type="term" value="C:nucleus"/>
    <property type="evidence" value="ECO:0007669"/>
    <property type="project" value="UniProtKB-SubCell"/>
</dbReference>
<dbReference type="GO" id="GO:0003713">
    <property type="term" value="F:transcription coactivator activity"/>
    <property type="evidence" value="ECO:0007669"/>
    <property type="project" value="TreeGrafter"/>
</dbReference>
<evidence type="ECO:0000256" key="11">
    <source>
        <dbReference type="ARBA" id="ARBA00048017"/>
    </source>
</evidence>
<keyword evidence="15" id="KW-1185">Reference proteome</keyword>
<evidence type="ECO:0000256" key="3">
    <source>
        <dbReference type="ARBA" id="ARBA00022679"/>
    </source>
</evidence>
<evidence type="ECO:0000259" key="13">
    <source>
        <dbReference type="PROSITE" id="PS50134"/>
    </source>
</evidence>
<dbReference type="GO" id="GO:0008270">
    <property type="term" value="F:zinc ion binding"/>
    <property type="evidence" value="ECO:0007669"/>
    <property type="project" value="UniProtKB-KW"/>
</dbReference>
<dbReference type="AlphaFoldDB" id="A0A383VQ25"/>
<feature type="compositionally biased region" description="Polar residues" evidence="12">
    <location>
        <begin position="297"/>
        <end position="307"/>
    </location>
</feature>
<feature type="region of interest" description="Disordered" evidence="12">
    <location>
        <begin position="698"/>
        <end position="749"/>
    </location>
</feature>
<feature type="compositionally biased region" description="Low complexity" evidence="12">
    <location>
        <begin position="698"/>
        <end position="707"/>
    </location>
</feature>
<proteinExistence type="predicted"/>
<evidence type="ECO:0000256" key="12">
    <source>
        <dbReference type="SAM" id="MobiDB-lite"/>
    </source>
</evidence>
<feature type="compositionally biased region" description="Low complexity" evidence="12">
    <location>
        <begin position="169"/>
        <end position="188"/>
    </location>
</feature>
<evidence type="ECO:0000256" key="1">
    <source>
        <dbReference type="ARBA" id="ARBA00004123"/>
    </source>
</evidence>
<dbReference type="STRING" id="3088.A0A383VQ25"/>
<dbReference type="SMART" id="SM00551">
    <property type="entry name" value="ZnF_TAZ"/>
    <property type="match status" value="2"/>
</dbReference>
<feature type="compositionally biased region" description="Polar residues" evidence="12">
    <location>
        <begin position="664"/>
        <end position="679"/>
    </location>
</feature>
<dbReference type="GO" id="GO:0005667">
    <property type="term" value="C:transcription regulator complex"/>
    <property type="evidence" value="ECO:0007669"/>
    <property type="project" value="TreeGrafter"/>
</dbReference>
<gene>
    <name evidence="14" type="ORF">BQ4739_LOCUS7365</name>
</gene>
<feature type="compositionally biased region" description="Low complexity" evidence="12">
    <location>
        <begin position="440"/>
        <end position="487"/>
    </location>
</feature>
<evidence type="ECO:0000256" key="9">
    <source>
        <dbReference type="ARBA" id="ARBA00023163"/>
    </source>
</evidence>
<organism evidence="14 15">
    <name type="scientific">Tetradesmus obliquus</name>
    <name type="common">Green alga</name>
    <name type="synonym">Acutodesmus obliquus</name>
    <dbReference type="NCBI Taxonomy" id="3088"/>
    <lineage>
        <taxon>Eukaryota</taxon>
        <taxon>Viridiplantae</taxon>
        <taxon>Chlorophyta</taxon>
        <taxon>core chlorophytes</taxon>
        <taxon>Chlorophyceae</taxon>
        <taxon>CS clade</taxon>
        <taxon>Sphaeropleales</taxon>
        <taxon>Scenedesmaceae</taxon>
        <taxon>Tetradesmus</taxon>
    </lineage>
</organism>
<feature type="domain" description="TAZ-type" evidence="13">
    <location>
        <begin position="195"/>
        <end position="276"/>
    </location>
</feature>
<evidence type="ECO:0000256" key="6">
    <source>
        <dbReference type="ARBA" id="ARBA00022833"/>
    </source>
</evidence>
<dbReference type="PANTHER" id="PTHR13808:SF1">
    <property type="entry name" value="HISTONE ACETYLTRANSFERASE"/>
    <property type="match status" value="1"/>
</dbReference>
<keyword evidence="4" id="KW-0479">Metal-binding</keyword>
<dbReference type="GO" id="GO:0000123">
    <property type="term" value="C:histone acetyltransferase complex"/>
    <property type="evidence" value="ECO:0007669"/>
    <property type="project" value="TreeGrafter"/>
</dbReference>
<feature type="region of interest" description="Disordered" evidence="12">
    <location>
        <begin position="592"/>
        <end position="640"/>
    </location>
</feature>
<feature type="region of interest" description="Disordered" evidence="12">
    <location>
        <begin position="434"/>
        <end position="487"/>
    </location>
</feature>
<comment type="catalytic activity">
    <reaction evidence="11">
        <text>L-lysyl-[protein] + acetyl-CoA = N(6)-acetyl-L-lysyl-[protein] + CoA + H(+)</text>
        <dbReference type="Rhea" id="RHEA:45948"/>
        <dbReference type="Rhea" id="RHEA-COMP:9752"/>
        <dbReference type="Rhea" id="RHEA-COMP:10731"/>
        <dbReference type="ChEBI" id="CHEBI:15378"/>
        <dbReference type="ChEBI" id="CHEBI:29969"/>
        <dbReference type="ChEBI" id="CHEBI:57287"/>
        <dbReference type="ChEBI" id="CHEBI:57288"/>
        <dbReference type="ChEBI" id="CHEBI:61930"/>
        <dbReference type="EC" id="2.3.1.48"/>
    </reaction>
</comment>
<dbReference type="PANTHER" id="PTHR13808">
    <property type="entry name" value="CBP/P300-RELATED"/>
    <property type="match status" value="1"/>
</dbReference>
<evidence type="ECO:0000256" key="8">
    <source>
        <dbReference type="ARBA" id="ARBA00023015"/>
    </source>
</evidence>
<dbReference type="PROSITE" id="PS50134">
    <property type="entry name" value="ZF_TAZ"/>
    <property type="match status" value="2"/>
</dbReference>
<accession>A0A383VQ25</accession>
<dbReference type="GO" id="GO:0045944">
    <property type="term" value="P:positive regulation of transcription by RNA polymerase II"/>
    <property type="evidence" value="ECO:0007669"/>
    <property type="project" value="TreeGrafter"/>
</dbReference>
<dbReference type="EC" id="2.3.1.48" evidence="2"/>
<evidence type="ECO:0000256" key="5">
    <source>
        <dbReference type="ARBA" id="ARBA00022771"/>
    </source>
</evidence>
<keyword evidence="9" id="KW-0804">Transcription</keyword>
<evidence type="ECO:0000313" key="15">
    <source>
        <dbReference type="Proteomes" id="UP000256970"/>
    </source>
</evidence>
<dbReference type="GO" id="GO:0031490">
    <property type="term" value="F:chromatin DNA binding"/>
    <property type="evidence" value="ECO:0007669"/>
    <property type="project" value="TreeGrafter"/>
</dbReference>
<reference evidence="14 15" key="1">
    <citation type="submission" date="2016-10" db="EMBL/GenBank/DDBJ databases">
        <authorList>
            <person name="Cai Z."/>
        </authorList>
    </citation>
    <scope>NUCLEOTIDE SEQUENCE [LARGE SCALE GENOMIC DNA]</scope>
</reference>